<dbReference type="EMBL" id="JBHSKD010000027">
    <property type="protein sequence ID" value="MFC5178659.1"/>
    <property type="molecule type" value="Genomic_DNA"/>
</dbReference>
<protein>
    <submittedName>
        <fullName evidence="3">Alpha/beta fold hydrolase</fullName>
    </submittedName>
</protein>
<evidence type="ECO:0000313" key="4">
    <source>
        <dbReference type="Proteomes" id="UP001596087"/>
    </source>
</evidence>
<accession>A0ABW0BMQ2</accession>
<dbReference type="Proteomes" id="UP001596087">
    <property type="component" value="Unassembled WGS sequence"/>
</dbReference>
<dbReference type="PANTHER" id="PTHR43433">
    <property type="entry name" value="HYDROLASE, ALPHA/BETA FOLD FAMILY PROTEIN"/>
    <property type="match status" value="1"/>
</dbReference>
<proteinExistence type="predicted"/>
<feature type="compositionally biased region" description="Basic and acidic residues" evidence="1">
    <location>
        <begin position="273"/>
        <end position="288"/>
    </location>
</feature>
<dbReference type="RefSeq" id="WP_378592344.1">
    <property type="nucleotide sequence ID" value="NZ_JBHSKD010000027.1"/>
</dbReference>
<comment type="caution">
    <text evidence="3">The sequence shown here is derived from an EMBL/GenBank/DDBJ whole genome shotgun (WGS) entry which is preliminary data.</text>
</comment>
<dbReference type="Gene3D" id="3.40.50.1820">
    <property type="entry name" value="alpha/beta hydrolase"/>
    <property type="match status" value="1"/>
</dbReference>
<feature type="region of interest" description="Disordered" evidence="1">
    <location>
        <begin position="265"/>
        <end position="325"/>
    </location>
</feature>
<dbReference type="InterPro" id="IPR000073">
    <property type="entry name" value="AB_hydrolase_1"/>
</dbReference>
<dbReference type="InterPro" id="IPR050471">
    <property type="entry name" value="AB_hydrolase"/>
</dbReference>
<organism evidence="3 4">
    <name type="scientific">Nocardioides taihuensis</name>
    <dbReference type="NCBI Taxonomy" id="1835606"/>
    <lineage>
        <taxon>Bacteria</taxon>
        <taxon>Bacillati</taxon>
        <taxon>Actinomycetota</taxon>
        <taxon>Actinomycetes</taxon>
        <taxon>Propionibacteriales</taxon>
        <taxon>Nocardioidaceae</taxon>
        <taxon>Nocardioides</taxon>
    </lineage>
</organism>
<name>A0ABW0BMQ2_9ACTN</name>
<dbReference type="InterPro" id="IPR029058">
    <property type="entry name" value="AB_hydrolase_fold"/>
</dbReference>
<evidence type="ECO:0000259" key="2">
    <source>
        <dbReference type="Pfam" id="PF12697"/>
    </source>
</evidence>
<dbReference type="Pfam" id="PF12697">
    <property type="entry name" value="Abhydrolase_6"/>
    <property type="match status" value="1"/>
</dbReference>
<evidence type="ECO:0000313" key="3">
    <source>
        <dbReference type="EMBL" id="MFC5178659.1"/>
    </source>
</evidence>
<reference evidence="4" key="1">
    <citation type="journal article" date="2019" name="Int. J. Syst. Evol. Microbiol.">
        <title>The Global Catalogue of Microorganisms (GCM) 10K type strain sequencing project: providing services to taxonomists for standard genome sequencing and annotation.</title>
        <authorList>
            <consortium name="The Broad Institute Genomics Platform"/>
            <consortium name="The Broad Institute Genome Sequencing Center for Infectious Disease"/>
            <person name="Wu L."/>
            <person name="Ma J."/>
        </authorList>
    </citation>
    <scope>NUCLEOTIDE SEQUENCE [LARGE SCALE GENOMIC DNA]</scope>
    <source>
        <strain evidence="4">DFY41</strain>
    </source>
</reference>
<keyword evidence="4" id="KW-1185">Reference proteome</keyword>
<feature type="domain" description="AB hydrolase-1" evidence="2">
    <location>
        <begin position="26"/>
        <end position="259"/>
    </location>
</feature>
<gene>
    <name evidence="3" type="ORF">ACFPGP_18410</name>
</gene>
<dbReference type="GO" id="GO:0016787">
    <property type="term" value="F:hydrolase activity"/>
    <property type="evidence" value="ECO:0007669"/>
    <property type="project" value="UniProtKB-KW"/>
</dbReference>
<sequence>MSHLQHAVSIDGTRIAYRSTGAGPPLVMVHGATADHTALSLVVPLLEPHFAVHVLDRRGRGHSGDAPTYDITLEYADVAAVVDAVAARSGRSVSLYGHSYGAVCALGAARLSDHVEQLLLYEPGYGSVLDDVDRLVERLDALVATGHPDRALEHFYRAGVGMTADEVAAMRGQPSWDARVRTTPTLGRELRTVARLAFDPEEHRDIDVPTVLLLGGASTSGQKAVVAQVAAGLRRSSVITLPGQAHAAQVTAPHLLAEAVVGHLPADAPTPSEDPRAHQPRSTHEAPPHHPSSLRGRALRQYRPGGHRPDRVGFPGRARRRRGRA</sequence>
<evidence type="ECO:0000256" key="1">
    <source>
        <dbReference type="SAM" id="MobiDB-lite"/>
    </source>
</evidence>
<dbReference type="SUPFAM" id="SSF53474">
    <property type="entry name" value="alpha/beta-Hydrolases"/>
    <property type="match status" value="1"/>
</dbReference>
<keyword evidence="3" id="KW-0378">Hydrolase</keyword>
<dbReference type="PANTHER" id="PTHR43433:SF5">
    <property type="entry name" value="AB HYDROLASE-1 DOMAIN-CONTAINING PROTEIN"/>
    <property type="match status" value="1"/>
</dbReference>